<evidence type="ECO:0000313" key="1">
    <source>
        <dbReference type="EMBL" id="MFB9475666.1"/>
    </source>
</evidence>
<reference evidence="1 2" key="1">
    <citation type="submission" date="2024-09" db="EMBL/GenBank/DDBJ databases">
        <authorList>
            <person name="Sun Q."/>
            <person name="Mori K."/>
        </authorList>
    </citation>
    <scope>NUCLEOTIDE SEQUENCE [LARGE SCALE GENOMIC DNA]</scope>
    <source>
        <strain evidence="1 2">JCM 3324</strain>
    </source>
</reference>
<accession>A0ABV5P0H1</accession>
<dbReference type="EMBL" id="JBHMCF010000042">
    <property type="protein sequence ID" value="MFB9475666.1"/>
    <property type="molecule type" value="Genomic_DNA"/>
</dbReference>
<dbReference type="Gene3D" id="3.30.1310.10">
    <property type="entry name" value="Nucleoid-associated protein YbaB-like domain"/>
    <property type="match status" value="1"/>
</dbReference>
<protein>
    <recommendedName>
        <fullName evidence="3">YbaB/EbfC family nucleoid-associated protein</fullName>
    </recommendedName>
</protein>
<dbReference type="RefSeq" id="WP_345399841.1">
    <property type="nucleotide sequence ID" value="NZ_BAAAXS010000001.1"/>
</dbReference>
<sequence>MTAMSDEGALDRLIARSQHPADGLDDLYQQVLAAKGTASDPDDLVRVECSAEGVTGLDIDPRAMRWGSQRLSETILGLIAEALADLQTRSAELLRDAVGDVVGDGPLDLSAQDNPADLRMREAREAYESAMDQAMAELSRIERDL</sequence>
<evidence type="ECO:0008006" key="3">
    <source>
        <dbReference type="Google" id="ProtNLM"/>
    </source>
</evidence>
<gene>
    <name evidence="1" type="ORF">ACFFR3_39775</name>
</gene>
<evidence type="ECO:0000313" key="2">
    <source>
        <dbReference type="Proteomes" id="UP001589568"/>
    </source>
</evidence>
<name>A0ABV5P0H1_9ACTN</name>
<dbReference type="InterPro" id="IPR036894">
    <property type="entry name" value="YbaB-like_sf"/>
</dbReference>
<proteinExistence type="predicted"/>
<comment type="caution">
    <text evidence="1">The sequence shown here is derived from an EMBL/GenBank/DDBJ whole genome shotgun (WGS) entry which is preliminary data.</text>
</comment>
<dbReference type="Proteomes" id="UP001589568">
    <property type="component" value="Unassembled WGS sequence"/>
</dbReference>
<keyword evidence="2" id="KW-1185">Reference proteome</keyword>
<organism evidence="1 2">
    <name type="scientific">Nonomuraea salmonea</name>
    <dbReference type="NCBI Taxonomy" id="46181"/>
    <lineage>
        <taxon>Bacteria</taxon>
        <taxon>Bacillati</taxon>
        <taxon>Actinomycetota</taxon>
        <taxon>Actinomycetes</taxon>
        <taxon>Streptosporangiales</taxon>
        <taxon>Streptosporangiaceae</taxon>
        <taxon>Nonomuraea</taxon>
    </lineage>
</organism>